<gene>
    <name evidence="2" type="ORF">HR45_04520</name>
</gene>
<proteinExistence type="predicted"/>
<sequence>MHINATLLGQVIIVLAIIMAVLGYYLGKRKTQMPVLTSVIGFFSALLPPLALIFLIVLLVKNDVQASADS</sequence>
<dbReference type="eggNOG" id="ENOG5033BHN">
    <property type="taxonomic scope" value="Bacteria"/>
</dbReference>
<protein>
    <submittedName>
        <fullName evidence="2">Uncharacterized protein</fullName>
    </submittedName>
</protein>
<dbReference type="AlphaFoldDB" id="A0A094JHJ0"/>
<keyword evidence="1" id="KW-0812">Transmembrane</keyword>
<organism evidence="2 3">
    <name type="scientific">Shewanella mangrovi</name>
    <dbReference type="NCBI Taxonomy" id="1515746"/>
    <lineage>
        <taxon>Bacteria</taxon>
        <taxon>Pseudomonadati</taxon>
        <taxon>Pseudomonadota</taxon>
        <taxon>Gammaproteobacteria</taxon>
        <taxon>Alteromonadales</taxon>
        <taxon>Shewanellaceae</taxon>
        <taxon>Shewanella</taxon>
    </lineage>
</organism>
<accession>A0A094JHJ0</accession>
<keyword evidence="1" id="KW-1133">Transmembrane helix</keyword>
<feature type="transmembrane region" description="Helical" evidence="1">
    <location>
        <begin position="6"/>
        <end position="27"/>
    </location>
</feature>
<evidence type="ECO:0000313" key="2">
    <source>
        <dbReference type="EMBL" id="KFZ38692.1"/>
    </source>
</evidence>
<reference evidence="2 3" key="1">
    <citation type="submission" date="2014-06" db="EMBL/GenBank/DDBJ databases">
        <title>Shewanella sp. YQH10.</title>
        <authorList>
            <person name="Liu Y."/>
            <person name="Zeng R."/>
        </authorList>
    </citation>
    <scope>NUCLEOTIDE SEQUENCE [LARGE SCALE GENOMIC DNA]</scope>
    <source>
        <strain evidence="2 3">YQH10</strain>
    </source>
</reference>
<comment type="caution">
    <text evidence="2">The sequence shown here is derived from an EMBL/GenBank/DDBJ whole genome shotgun (WGS) entry which is preliminary data.</text>
</comment>
<feature type="transmembrane region" description="Helical" evidence="1">
    <location>
        <begin position="39"/>
        <end position="60"/>
    </location>
</feature>
<dbReference type="Proteomes" id="UP000029264">
    <property type="component" value="Unassembled WGS sequence"/>
</dbReference>
<keyword evidence="3" id="KW-1185">Reference proteome</keyword>
<keyword evidence="1" id="KW-0472">Membrane</keyword>
<dbReference type="RefSeq" id="WP_037440040.1">
    <property type="nucleotide sequence ID" value="NZ_JPEO01000002.1"/>
</dbReference>
<evidence type="ECO:0000313" key="3">
    <source>
        <dbReference type="Proteomes" id="UP000029264"/>
    </source>
</evidence>
<name>A0A094JHJ0_9GAMM</name>
<dbReference type="EMBL" id="JPEO01000002">
    <property type="protein sequence ID" value="KFZ38692.1"/>
    <property type="molecule type" value="Genomic_DNA"/>
</dbReference>
<evidence type="ECO:0000256" key="1">
    <source>
        <dbReference type="SAM" id="Phobius"/>
    </source>
</evidence>